<dbReference type="Proteomes" id="UP001239213">
    <property type="component" value="Unassembled WGS sequence"/>
</dbReference>
<dbReference type="EMBL" id="MPDP01000294">
    <property type="protein sequence ID" value="KAK1452799.1"/>
    <property type="molecule type" value="Genomic_DNA"/>
</dbReference>
<keyword evidence="3" id="KW-1185">Reference proteome</keyword>
<reference evidence="2" key="1">
    <citation type="submission" date="2016-11" db="EMBL/GenBank/DDBJ databases">
        <title>The genome sequence of Colletotrichum cuscutae.</title>
        <authorList>
            <person name="Baroncelli R."/>
        </authorList>
    </citation>
    <scope>NUCLEOTIDE SEQUENCE</scope>
    <source>
        <strain evidence="2">IMI 304802</strain>
    </source>
</reference>
<sequence length="112" mass="12449">MAEPNATIIVASIPVLRVLFRNALSSRPSEYPSGAYIRSDNLSKIQNRGMSATCSSRNMDRDKRDNDSDQEFLGGIMKTTEVSGDSIDCDGQGRRFEKKAPREEHGIELANR</sequence>
<name>A0AAI9U6T7_9PEZI</name>
<organism evidence="2 3">
    <name type="scientific">Colletotrichum cuscutae</name>
    <dbReference type="NCBI Taxonomy" id="1209917"/>
    <lineage>
        <taxon>Eukaryota</taxon>
        <taxon>Fungi</taxon>
        <taxon>Dikarya</taxon>
        <taxon>Ascomycota</taxon>
        <taxon>Pezizomycotina</taxon>
        <taxon>Sordariomycetes</taxon>
        <taxon>Hypocreomycetidae</taxon>
        <taxon>Glomerellales</taxon>
        <taxon>Glomerellaceae</taxon>
        <taxon>Colletotrichum</taxon>
        <taxon>Colletotrichum acutatum species complex</taxon>
    </lineage>
</organism>
<dbReference type="AlphaFoldDB" id="A0AAI9U6T7"/>
<proteinExistence type="predicted"/>
<feature type="compositionally biased region" description="Basic and acidic residues" evidence="1">
    <location>
        <begin position="58"/>
        <end position="67"/>
    </location>
</feature>
<evidence type="ECO:0000256" key="1">
    <source>
        <dbReference type="SAM" id="MobiDB-lite"/>
    </source>
</evidence>
<feature type="compositionally biased region" description="Basic and acidic residues" evidence="1">
    <location>
        <begin position="91"/>
        <end position="112"/>
    </location>
</feature>
<evidence type="ECO:0000313" key="2">
    <source>
        <dbReference type="EMBL" id="KAK1452799.1"/>
    </source>
</evidence>
<feature type="region of interest" description="Disordered" evidence="1">
    <location>
        <begin position="48"/>
        <end position="70"/>
    </location>
</feature>
<gene>
    <name evidence="2" type="ORF">CCUS01_10673</name>
</gene>
<protein>
    <submittedName>
        <fullName evidence="2">Uncharacterized protein</fullName>
    </submittedName>
</protein>
<evidence type="ECO:0000313" key="3">
    <source>
        <dbReference type="Proteomes" id="UP001239213"/>
    </source>
</evidence>
<feature type="region of interest" description="Disordered" evidence="1">
    <location>
        <begin position="83"/>
        <end position="112"/>
    </location>
</feature>
<feature type="compositionally biased region" description="Polar residues" evidence="1">
    <location>
        <begin position="48"/>
        <end position="57"/>
    </location>
</feature>
<accession>A0AAI9U6T7</accession>
<comment type="caution">
    <text evidence="2">The sequence shown here is derived from an EMBL/GenBank/DDBJ whole genome shotgun (WGS) entry which is preliminary data.</text>
</comment>